<comment type="caution">
    <text evidence="2">The sequence shown here is derived from an EMBL/GenBank/DDBJ whole genome shotgun (WGS) entry which is preliminary data.</text>
</comment>
<evidence type="ECO:0000313" key="3">
    <source>
        <dbReference type="Proteomes" id="UP000639859"/>
    </source>
</evidence>
<keyword evidence="3" id="KW-1185">Reference proteome</keyword>
<proteinExistence type="predicted"/>
<evidence type="ECO:0000313" key="2">
    <source>
        <dbReference type="EMBL" id="MBI1685402.1"/>
    </source>
</evidence>
<dbReference type="RefSeq" id="WP_198577317.1">
    <property type="nucleotide sequence ID" value="NZ_JADWOX010000013.1"/>
</dbReference>
<name>A0ABS0T3I1_9CAUL</name>
<keyword evidence="1" id="KW-0732">Signal</keyword>
<gene>
    <name evidence="2" type="ORF">I4Q42_17160</name>
</gene>
<reference evidence="2 3" key="1">
    <citation type="submission" date="2020-11" db="EMBL/GenBank/DDBJ databases">
        <title>genome sequence of strain KACC 18849.</title>
        <authorList>
            <person name="Gao J."/>
            <person name="Zhang X."/>
        </authorList>
    </citation>
    <scope>NUCLEOTIDE SEQUENCE [LARGE SCALE GENOMIC DNA]</scope>
    <source>
        <strain evidence="2 3">KACC 18849</strain>
    </source>
</reference>
<evidence type="ECO:0000256" key="1">
    <source>
        <dbReference type="SAM" id="SignalP"/>
    </source>
</evidence>
<protein>
    <recommendedName>
        <fullName evidence="4">Lipoprotein</fullName>
    </recommendedName>
</protein>
<evidence type="ECO:0008006" key="4">
    <source>
        <dbReference type="Google" id="ProtNLM"/>
    </source>
</evidence>
<organism evidence="2 3">
    <name type="scientific">Caulobacter hibisci</name>
    <dbReference type="NCBI Taxonomy" id="2035993"/>
    <lineage>
        <taxon>Bacteria</taxon>
        <taxon>Pseudomonadati</taxon>
        <taxon>Pseudomonadota</taxon>
        <taxon>Alphaproteobacteria</taxon>
        <taxon>Caulobacterales</taxon>
        <taxon>Caulobacteraceae</taxon>
        <taxon>Caulobacter</taxon>
    </lineage>
</organism>
<dbReference type="PROSITE" id="PS51257">
    <property type="entry name" value="PROKAR_LIPOPROTEIN"/>
    <property type="match status" value="1"/>
</dbReference>
<feature type="signal peptide" evidence="1">
    <location>
        <begin position="1"/>
        <end position="19"/>
    </location>
</feature>
<sequence length="152" mass="15344">MSRFLALAAALFAAPWSLAACSAAPTANAAVGRPAERILARDAAAERCPGLQLVARLDGYTPPRSGQVDLVFALVTNGGVQTLGRTAVFPQAPFSTGKGDPPQSFGFRVDRQGLGDGKARLRLTLEPVAGDGGGAGAVLGEARLAAIAEGGC</sequence>
<accession>A0ABS0T3I1</accession>
<feature type="chain" id="PRO_5045597999" description="Lipoprotein" evidence="1">
    <location>
        <begin position="20"/>
        <end position="152"/>
    </location>
</feature>
<dbReference type="EMBL" id="JADWOX010000013">
    <property type="protein sequence ID" value="MBI1685402.1"/>
    <property type="molecule type" value="Genomic_DNA"/>
</dbReference>
<dbReference type="Proteomes" id="UP000639859">
    <property type="component" value="Unassembled WGS sequence"/>
</dbReference>